<dbReference type="Gene3D" id="3.30.450.40">
    <property type="match status" value="1"/>
</dbReference>
<accession>A0ABU8DZJ3</accession>
<dbReference type="Pfam" id="PF01590">
    <property type="entry name" value="GAF"/>
    <property type="match status" value="1"/>
</dbReference>
<evidence type="ECO:0000313" key="2">
    <source>
        <dbReference type="EMBL" id="MEI4273469.1"/>
    </source>
</evidence>
<dbReference type="EMBL" id="JBAPLU010000021">
    <property type="protein sequence ID" value="MEI4273469.1"/>
    <property type="molecule type" value="Genomic_DNA"/>
</dbReference>
<sequence length="357" mass="37196">MVVRQVEAPVRGAGGWADEFAIAPSVQVLDTRVGGPALPDRAAVWSRGTLPGADAALSLLGTLGGVDAWTVTRLTEDTWTGLAVQRTARATAPGAAWASSRAAQYTAGTPVARDRSLCHHLLTGPQAVAIRDLGADPAPDLRRIADGWGLHGYLGIALVAPDGRQLGSLAGLSAQPLETADRNWTELLTVQAAALQASLSADIAALVGRRQESFERSLGSQDDVTRLPNRRGWASLLATEEQLSTPVGDPVGLALVDLGVVRTVRSLRRAVAVAREAAGDVQLARVGPRQLGILAGGLQTSQVTRTAGLVQARLEGAGFTTATAHTMRAGLEPIATTWARAENALVAARREQAGRGR</sequence>
<protein>
    <submittedName>
        <fullName evidence="2">GAF domain-containing protein</fullName>
    </submittedName>
</protein>
<gene>
    <name evidence="2" type="ORF">TEK04_17240</name>
</gene>
<dbReference type="InterPro" id="IPR003018">
    <property type="entry name" value="GAF"/>
</dbReference>
<feature type="domain" description="GAF" evidence="1">
    <location>
        <begin position="54"/>
        <end position="193"/>
    </location>
</feature>
<dbReference type="InterPro" id="IPR029016">
    <property type="entry name" value="GAF-like_dom_sf"/>
</dbReference>
<dbReference type="SUPFAM" id="SSF55781">
    <property type="entry name" value="GAF domain-like"/>
    <property type="match status" value="1"/>
</dbReference>
<evidence type="ECO:0000259" key="1">
    <source>
        <dbReference type="Pfam" id="PF01590"/>
    </source>
</evidence>
<reference evidence="2 3" key="1">
    <citation type="submission" date="2024-03" db="EMBL/GenBank/DDBJ databases">
        <title>Draft genome sequence of Klenkia sp. LSe6-5.</title>
        <authorList>
            <person name="Duangmal K."/>
            <person name="Chantavorakit T."/>
        </authorList>
    </citation>
    <scope>NUCLEOTIDE SEQUENCE [LARGE SCALE GENOMIC DNA]</scope>
    <source>
        <strain evidence="2 3">LSe6-5</strain>
    </source>
</reference>
<proteinExistence type="predicted"/>
<evidence type="ECO:0000313" key="3">
    <source>
        <dbReference type="Proteomes" id="UP001361570"/>
    </source>
</evidence>
<dbReference type="RefSeq" id="WP_336405589.1">
    <property type="nucleotide sequence ID" value="NZ_JBAPLU010000021.1"/>
</dbReference>
<organism evidence="2 3">
    <name type="scientific">Klenkia sesuvii</name>
    <dbReference type="NCBI Taxonomy" id="3103137"/>
    <lineage>
        <taxon>Bacteria</taxon>
        <taxon>Bacillati</taxon>
        <taxon>Actinomycetota</taxon>
        <taxon>Actinomycetes</taxon>
        <taxon>Geodermatophilales</taxon>
        <taxon>Geodermatophilaceae</taxon>
        <taxon>Klenkia</taxon>
    </lineage>
</organism>
<keyword evidence="3" id="KW-1185">Reference proteome</keyword>
<name>A0ABU8DZJ3_9ACTN</name>
<dbReference type="Proteomes" id="UP001361570">
    <property type="component" value="Unassembled WGS sequence"/>
</dbReference>
<comment type="caution">
    <text evidence="2">The sequence shown here is derived from an EMBL/GenBank/DDBJ whole genome shotgun (WGS) entry which is preliminary data.</text>
</comment>